<dbReference type="EMBL" id="BMAU01021358">
    <property type="protein sequence ID" value="GFY21692.1"/>
    <property type="molecule type" value="Genomic_DNA"/>
</dbReference>
<gene>
    <name evidence="1" type="primary">TCB2_345</name>
    <name evidence="1" type="ORF">TNCV_1168361</name>
</gene>
<protein>
    <submittedName>
        <fullName evidence="1">Transposable element Tcb2 transposase</fullName>
    </submittedName>
</protein>
<dbReference type="AlphaFoldDB" id="A0A8X6SX11"/>
<organism evidence="1 2">
    <name type="scientific">Trichonephila clavipes</name>
    <name type="common">Golden silk orbweaver</name>
    <name type="synonym">Nephila clavipes</name>
    <dbReference type="NCBI Taxonomy" id="2585209"/>
    <lineage>
        <taxon>Eukaryota</taxon>
        <taxon>Metazoa</taxon>
        <taxon>Ecdysozoa</taxon>
        <taxon>Arthropoda</taxon>
        <taxon>Chelicerata</taxon>
        <taxon>Arachnida</taxon>
        <taxon>Araneae</taxon>
        <taxon>Araneomorphae</taxon>
        <taxon>Entelegynae</taxon>
        <taxon>Araneoidea</taxon>
        <taxon>Nephilidae</taxon>
        <taxon>Trichonephila</taxon>
    </lineage>
</organism>
<accession>A0A8X6SX11</accession>
<evidence type="ECO:0000313" key="2">
    <source>
        <dbReference type="Proteomes" id="UP000887159"/>
    </source>
</evidence>
<keyword evidence="2" id="KW-1185">Reference proteome</keyword>
<dbReference type="Proteomes" id="UP000887159">
    <property type="component" value="Unassembled WGS sequence"/>
</dbReference>
<sequence>MLDSRITLYVFDVGTVNSQGCWNEVLEAYVRLFWCYIFMDENERPHRAHIVDELHEKEDIRRMDWFLRYAGLNLFEHVWDYVGRAFLAQPPPGPPPPKS</sequence>
<evidence type="ECO:0000313" key="1">
    <source>
        <dbReference type="EMBL" id="GFY21692.1"/>
    </source>
</evidence>
<name>A0A8X6SX11_TRICX</name>
<dbReference type="Gene3D" id="3.30.420.10">
    <property type="entry name" value="Ribonuclease H-like superfamily/Ribonuclease H"/>
    <property type="match status" value="1"/>
</dbReference>
<proteinExistence type="predicted"/>
<comment type="caution">
    <text evidence="1">The sequence shown here is derived from an EMBL/GenBank/DDBJ whole genome shotgun (WGS) entry which is preliminary data.</text>
</comment>
<reference evidence="1" key="1">
    <citation type="submission" date="2020-08" db="EMBL/GenBank/DDBJ databases">
        <title>Multicomponent nature underlies the extraordinary mechanical properties of spider dragline silk.</title>
        <authorList>
            <person name="Kono N."/>
            <person name="Nakamura H."/>
            <person name="Mori M."/>
            <person name="Yoshida Y."/>
            <person name="Ohtoshi R."/>
            <person name="Malay A.D."/>
            <person name="Moran D.A.P."/>
            <person name="Tomita M."/>
            <person name="Numata K."/>
            <person name="Arakawa K."/>
        </authorList>
    </citation>
    <scope>NUCLEOTIDE SEQUENCE</scope>
</reference>
<dbReference type="GO" id="GO:0003676">
    <property type="term" value="F:nucleic acid binding"/>
    <property type="evidence" value="ECO:0007669"/>
    <property type="project" value="InterPro"/>
</dbReference>
<dbReference type="InterPro" id="IPR036397">
    <property type="entry name" value="RNaseH_sf"/>
</dbReference>